<dbReference type="PANTHER" id="PTHR12558:SF13">
    <property type="entry name" value="CELL DIVISION CYCLE PROTEIN 27 HOMOLOG"/>
    <property type="match status" value="1"/>
</dbReference>
<keyword evidence="4" id="KW-0732">Signal</keyword>
<evidence type="ECO:0000313" key="5">
    <source>
        <dbReference type="EMBL" id="TXD89659.1"/>
    </source>
</evidence>
<feature type="repeat" description="TPR" evidence="3">
    <location>
        <begin position="76"/>
        <end position="109"/>
    </location>
</feature>
<accession>A0A5C6ZJB5</accession>
<dbReference type="InterPro" id="IPR019734">
    <property type="entry name" value="TPR_rpt"/>
</dbReference>
<dbReference type="PANTHER" id="PTHR12558">
    <property type="entry name" value="CELL DIVISION CYCLE 16,23,27"/>
    <property type="match status" value="1"/>
</dbReference>
<dbReference type="PROSITE" id="PS50005">
    <property type="entry name" value="TPR"/>
    <property type="match status" value="2"/>
</dbReference>
<feature type="signal peptide" evidence="4">
    <location>
        <begin position="1"/>
        <end position="23"/>
    </location>
</feature>
<dbReference type="InterPro" id="IPR011990">
    <property type="entry name" value="TPR-like_helical_dom_sf"/>
</dbReference>
<dbReference type="PROSITE" id="PS50293">
    <property type="entry name" value="TPR_REGION"/>
    <property type="match status" value="1"/>
</dbReference>
<feature type="repeat" description="TPR" evidence="3">
    <location>
        <begin position="314"/>
        <end position="347"/>
    </location>
</feature>
<name>A0A5C6ZJB5_9FLAO</name>
<evidence type="ECO:0000313" key="6">
    <source>
        <dbReference type="Proteomes" id="UP000321578"/>
    </source>
</evidence>
<comment type="caution">
    <text evidence="5">The sequence shown here is derived from an EMBL/GenBank/DDBJ whole genome shotgun (WGS) entry which is preliminary data.</text>
</comment>
<keyword evidence="1" id="KW-0677">Repeat</keyword>
<protein>
    <submittedName>
        <fullName evidence="5">Tetratricopeptide repeat protein</fullName>
    </submittedName>
</protein>
<organism evidence="5 6">
    <name type="scientific">Subsaximicrobium wynnwilliamsii</name>
    <dbReference type="NCBI Taxonomy" id="291179"/>
    <lineage>
        <taxon>Bacteria</taxon>
        <taxon>Pseudomonadati</taxon>
        <taxon>Bacteroidota</taxon>
        <taxon>Flavobacteriia</taxon>
        <taxon>Flavobacteriales</taxon>
        <taxon>Flavobacteriaceae</taxon>
        <taxon>Subsaximicrobium</taxon>
    </lineage>
</organism>
<proteinExistence type="predicted"/>
<sequence>MKIRGYMLLLLFGSICLPQSTHAQVDFNKRPTDDLGNVEDQFQEYFFEALKQKGIENYQKSVDALLKCIDLDDTKAVLYYELGKNYMQLKNFGAAEEAFDEAVSMEPENEWFLDELYGVYIQQDDIRRALKTVKQLVQFHPDYKQDLASLYIRMEKYKDALKILDDMDKNFGFNEDRDYMRNQIYNLTGNDEDRIENLEERVKTNPENEANYLRLIYRYSELGESKKAFDAANRLQTLNPESQMVHLALYKFYLDDNQVQDAIASMKIVLTSPIIKPESKAKVLNDFVKFVAVHQEYETDLIEITAMISEEKSVKTLLELGQYHLQAKEKAKALPYFLEALKQEPKNYAIIKDVLLLKVDLDKNEEAVQMSEEAIDLFPAQPILYLVNAVANNKLKNPKKAIESLETGIDYVIENPNMLRDFYLQLSEAYEQTNNVSKSKSFAQKAEALSTGE</sequence>
<dbReference type="Proteomes" id="UP000321578">
    <property type="component" value="Unassembled WGS sequence"/>
</dbReference>
<evidence type="ECO:0000256" key="4">
    <source>
        <dbReference type="SAM" id="SignalP"/>
    </source>
</evidence>
<dbReference type="Pfam" id="PF07719">
    <property type="entry name" value="TPR_2"/>
    <property type="match status" value="1"/>
</dbReference>
<dbReference type="Pfam" id="PF13181">
    <property type="entry name" value="TPR_8"/>
    <property type="match status" value="1"/>
</dbReference>
<dbReference type="OrthoDB" id="1465784at2"/>
<dbReference type="AlphaFoldDB" id="A0A5C6ZJB5"/>
<evidence type="ECO:0000256" key="2">
    <source>
        <dbReference type="ARBA" id="ARBA00022803"/>
    </source>
</evidence>
<gene>
    <name evidence="5" type="ORF">ESY86_07700</name>
</gene>
<keyword evidence="6" id="KW-1185">Reference proteome</keyword>
<dbReference type="Gene3D" id="1.25.40.10">
    <property type="entry name" value="Tetratricopeptide repeat domain"/>
    <property type="match status" value="3"/>
</dbReference>
<reference evidence="5 6" key="1">
    <citation type="submission" date="2019-08" db="EMBL/GenBank/DDBJ databases">
        <title>Genomes of Subsaximicrobium wynnwilliamsii strains.</title>
        <authorList>
            <person name="Bowman J.P."/>
        </authorList>
    </citation>
    <scope>NUCLEOTIDE SEQUENCE [LARGE SCALE GENOMIC DNA]</scope>
    <source>
        <strain evidence="5 6">2-80-2</strain>
    </source>
</reference>
<feature type="chain" id="PRO_5022896203" evidence="4">
    <location>
        <begin position="24"/>
        <end position="453"/>
    </location>
</feature>
<keyword evidence="2 3" id="KW-0802">TPR repeat</keyword>
<dbReference type="SUPFAM" id="SSF81901">
    <property type="entry name" value="HCP-like"/>
    <property type="match status" value="1"/>
</dbReference>
<dbReference type="SMART" id="SM00028">
    <property type="entry name" value="TPR"/>
    <property type="match status" value="4"/>
</dbReference>
<dbReference type="InterPro" id="IPR013105">
    <property type="entry name" value="TPR_2"/>
</dbReference>
<dbReference type="EMBL" id="VORO01000006">
    <property type="protein sequence ID" value="TXD89659.1"/>
    <property type="molecule type" value="Genomic_DNA"/>
</dbReference>
<dbReference type="SUPFAM" id="SSF48452">
    <property type="entry name" value="TPR-like"/>
    <property type="match status" value="1"/>
</dbReference>
<dbReference type="RefSeq" id="WP_147086017.1">
    <property type="nucleotide sequence ID" value="NZ_VORM01000019.1"/>
</dbReference>
<evidence type="ECO:0000256" key="1">
    <source>
        <dbReference type="ARBA" id="ARBA00022737"/>
    </source>
</evidence>
<evidence type="ECO:0000256" key="3">
    <source>
        <dbReference type="PROSITE-ProRule" id="PRU00339"/>
    </source>
</evidence>